<feature type="domain" description="DUF397" evidence="1">
    <location>
        <begin position="8"/>
        <end position="61"/>
    </location>
</feature>
<dbReference type="Pfam" id="PF04149">
    <property type="entry name" value="DUF397"/>
    <property type="match status" value="1"/>
</dbReference>
<organism evidence="2 3">
    <name type="scientific">Nocardia cyriacigeorgica (strain GUH-2)</name>
    <dbReference type="NCBI Taxonomy" id="1127134"/>
    <lineage>
        <taxon>Bacteria</taxon>
        <taxon>Bacillati</taxon>
        <taxon>Actinomycetota</taxon>
        <taxon>Actinomycetes</taxon>
        <taxon>Mycobacteriales</taxon>
        <taxon>Nocardiaceae</taxon>
        <taxon>Nocardia</taxon>
    </lineage>
</organism>
<dbReference type="EMBL" id="FO082843">
    <property type="protein sequence ID" value="CCF62414.1"/>
    <property type="molecule type" value="Genomic_DNA"/>
</dbReference>
<evidence type="ECO:0000313" key="2">
    <source>
        <dbReference type="EMBL" id="CCF62414.1"/>
    </source>
</evidence>
<dbReference type="KEGG" id="ncy:NOCYR_1625"/>
<dbReference type="STRING" id="1127134.NOCYR_1625"/>
<name>H6RA09_NOCCG</name>
<dbReference type="Proteomes" id="UP000008190">
    <property type="component" value="Chromosome"/>
</dbReference>
<reference evidence="2 3" key="1">
    <citation type="journal article" date="2012" name="J. Bacteriol.">
        <title>Genome sequence of the human- and animal-pathogenic strain Nocardia cyriacigeorgica GUH-2.</title>
        <authorList>
            <person name="Zoropogui A."/>
            <person name="Pujic P."/>
            <person name="Normand P."/>
            <person name="Barbe V."/>
            <person name="Beaman B."/>
            <person name="Beaman L."/>
            <person name="Boiron P."/>
            <person name="Colinon C."/>
            <person name="Deredjian A."/>
            <person name="Graindorge A."/>
            <person name="Mangenot S."/>
            <person name="Nazaret S."/>
            <person name="Neto M."/>
            <person name="Petit S."/>
            <person name="Roche D."/>
            <person name="Vallenet D."/>
            <person name="Rodriguez-Nava V."/>
            <person name="Richard Y."/>
            <person name="Cournoyer B."/>
            <person name="Blaha D."/>
        </authorList>
    </citation>
    <scope>NUCLEOTIDE SEQUENCE [LARGE SCALE GENOMIC DNA]</scope>
    <source>
        <strain evidence="2 3">GUH-2</strain>
    </source>
</reference>
<proteinExistence type="predicted"/>
<sequence length="68" mass="7116">MSVDLAGAQWFKSTFSASKDNCVEVAHLDGGAVGVRDSKNPAAAALVFSPSEWDAFLSGARAGEFNRP</sequence>
<keyword evidence="3" id="KW-1185">Reference proteome</keyword>
<protein>
    <recommendedName>
        <fullName evidence="1">DUF397 domain-containing protein</fullName>
    </recommendedName>
</protein>
<dbReference type="InterPro" id="IPR007278">
    <property type="entry name" value="DUF397"/>
</dbReference>
<dbReference type="AlphaFoldDB" id="H6RA09"/>
<dbReference type="OrthoDB" id="4299240at2"/>
<evidence type="ECO:0000313" key="3">
    <source>
        <dbReference type="Proteomes" id="UP000008190"/>
    </source>
</evidence>
<dbReference type="HOGENOM" id="CLU_131550_1_3_11"/>
<evidence type="ECO:0000259" key="1">
    <source>
        <dbReference type="Pfam" id="PF04149"/>
    </source>
</evidence>
<dbReference type="eggNOG" id="ENOG503315W">
    <property type="taxonomic scope" value="Bacteria"/>
</dbReference>
<gene>
    <name evidence="2" type="ordered locus">NOCYR_1625</name>
</gene>
<accession>H6RA09</accession>
<dbReference type="RefSeq" id="WP_014349879.1">
    <property type="nucleotide sequence ID" value="NC_016887.1"/>
</dbReference>